<keyword evidence="5 9" id="KW-0812">Transmembrane</keyword>
<evidence type="ECO:0000256" key="4">
    <source>
        <dbReference type="ARBA" id="ARBA00022679"/>
    </source>
</evidence>
<dbReference type="PANTHER" id="PTHR30576:SF4">
    <property type="entry name" value="UNDECAPRENYL-PHOSPHATE GALACTOSE PHOSPHOTRANSFERASE"/>
    <property type="match status" value="1"/>
</dbReference>
<evidence type="ECO:0000256" key="8">
    <source>
        <dbReference type="ARBA" id="ARBA00023169"/>
    </source>
</evidence>
<evidence type="ECO:0000313" key="12">
    <source>
        <dbReference type="Proteomes" id="UP000219050"/>
    </source>
</evidence>
<dbReference type="EMBL" id="CP021404">
    <property type="protein sequence ID" value="ATI42741.1"/>
    <property type="molecule type" value="Genomic_DNA"/>
</dbReference>
<accession>A0A291M1A4</accession>
<evidence type="ECO:0000256" key="1">
    <source>
        <dbReference type="ARBA" id="ARBA00004236"/>
    </source>
</evidence>
<dbReference type="RefSeq" id="WP_097373789.1">
    <property type="nucleotide sequence ID" value="NZ_CP021404.1"/>
</dbReference>
<keyword evidence="7 9" id="KW-0472">Membrane</keyword>
<evidence type="ECO:0000256" key="2">
    <source>
        <dbReference type="ARBA" id="ARBA00006464"/>
    </source>
</evidence>
<evidence type="ECO:0000256" key="6">
    <source>
        <dbReference type="ARBA" id="ARBA00022989"/>
    </source>
</evidence>
<evidence type="ECO:0000256" key="3">
    <source>
        <dbReference type="ARBA" id="ARBA00022475"/>
    </source>
</evidence>
<dbReference type="Proteomes" id="UP000219050">
    <property type="component" value="Chromosome"/>
</dbReference>
<reference evidence="11 12" key="1">
    <citation type="submission" date="2017-05" db="EMBL/GenBank/DDBJ databases">
        <title>Comparative genomic and metabolic analysis of manganese-oxidizing mechanisms in Celeribater manganoxidans DY25T: its adaption to the environment of polymetallic nodule.</title>
        <authorList>
            <person name="Wang X."/>
        </authorList>
    </citation>
    <scope>NUCLEOTIDE SEQUENCE [LARGE SCALE GENOMIC DNA]</scope>
    <source>
        <strain evidence="11 12">DY25</strain>
    </source>
</reference>
<keyword evidence="4" id="KW-0808">Transferase</keyword>
<protein>
    <recommendedName>
        <fullName evidence="10">Bacterial sugar transferase domain-containing protein</fullName>
    </recommendedName>
</protein>
<dbReference type="GO" id="GO:0000271">
    <property type="term" value="P:polysaccharide biosynthetic process"/>
    <property type="evidence" value="ECO:0007669"/>
    <property type="project" value="UniProtKB-KW"/>
</dbReference>
<evidence type="ECO:0000256" key="7">
    <source>
        <dbReference type="ARBA" id="ARBA00023136"/>
    </source>
</evidence>
<keyword evidence="12" id="KW-1185">Reference proteome</keyword>
<feature type="transmembrane region" description="Helical" evidence="9">
    <location>
        <begin position="43"/>
        <end position="64"/>
    </location>
</feature>
<evidence type="ECO:0000259" key="10">
    <source>
        <dbReference type="Pfam" id="PF02397"/>
    </source>
</evidence>
<name>A0A291M1A4_9RHOB</name>
<dbReference type="GO" id="GO:0016780">
    <property type="term" value="F:phosphotransferase activity, for other substituted phosphate groups"/>
    <property type="evidence" value="ECO:0007669"/>
    <property type="project" value="TreeGrafter"/>
</dbReference>
<sequence>MTDLFLAPPPPDRHPSLRAAHRLPTTRQFRRIYPRYAKRWLDILLTLAAIPVVMPLLMLLWLWVRRDGGGGFYRQVRIGRDGHPFVCWKLRTMRPDAEAALRRMLAHDPARAREWDRSQKLCDDPRITQTGRWLRATSLDELPQLWCVLRGEMSLVGPRPFTPDQLQAYLTASGPDRARAYLAQRPGLTGLWQVEGRGGTDFAARAGFDQRYASALSLRADLVLLLRTVGVVCRRTGR</sequence>
<dbReference type="OrthoDB" id="9808602at2"/>
<keyword evidence="8" id="KW-0270">Exopolysaccharide synthesis</keyword>
<comment type="subcellular location">
    <subcellularLocation>
        <location evidence="1">Cell membrane</location>
    </subcellularLocation>
</comment>
<evidence type="ECO:0000256" key="9">
    <source>
        <dbReference type="SAM" id="Phobius"/>
    </source>
</evidence>
<feature type="domain" description="Bacterial sugar transferase" evidence="10">
    <location>
        <begin position="38"/>
        <end position="233"/>
    </location>
</feature>
<gene>
    <name evidence="11" type="ORF">CBW24_12495</name>
</gene>
<dbReference type="InterPro" id="IPR003362">
    <property type="entry name" value="Bact_transf"/>
</dbReference>
<dbReference type="PANTHER" id="PTHR30576">
    <property type="entry name" value="COLANIC BIOSYNTHESIS UDP-GLUCOSE LIPID CARRIER TRANSFERASE"/>
    <property type="match status" value="1"/>
</dbReference>
<evidence type="ECO:0000256" key="5">
    <source>
        <dbReference type="ARBA" id="ARBA00022692"/>
    </source>
</evidence>
<keyword evidence="3" id="KW-1003">Cell membrane</keyword>
<dbReference type="GO" id="GO:0005886">
    <property type="term" value="C:plasma membrane"/>
    <property type="evidence" value="ECO:0007669"/>
    <property type="project" value="UniProtKB-SubCell"/>
</dbReference>
<keyword evidence="6 9" id="KW-1133">Transmembrane helix</keyword>
<dbReference type="AlphaFoldDB" id="A0A291M1A4"/>
<evidence type="ECO:0000313" key="11">
    <source>
        <dbReference type="EMBL" id="ATI42741.1"/>
    </source>
</evidence>
<comment type="similarity">
    <text evidence="2">Belongs to the bacterial sugar transferase family.</text>
</comment>
<dbReference type="KEGG" id="cmag:CBW24_12495"/>
<organism evidence="11 12">
    <name type="scientific">Pacificitalea manganoxidans</name>
    <dbReference type="NCBI Taxonomy" id="1411902"/>
    <lineage>
        <taxon>Bacteria</taxon>
        <taxon>Pseudomonadati</taxon>
        <taxon>Pseudomonadota</taxon>
        <taxon>Alphaproteobacteria</taxon>
        <taxon>Rhodobacterales</taxon>
        <taxon>Paracoccaceae</taxon>
        <taxon>Pacificitalea</taxon>
    </lineage>
</organism>
<dbReference type="Pfam" id="PF02397">
    <property type="entry name" value="Bac_transf"/>
    <property type="match status" value="1"/>
</dbReference>
<proteinExistence type="inferred from homology"/>